<evidence type="ECO:0000256" key="2">
    <source>
        <dbReference type="ARBA" id="ARBA00023125"/>
    </source>
</evidence>
<dbReference type="InterPro" id="IPR036271">
    <property type="entry name" value="Tet_transcr_reg_TetR-rel_C_sf"/>
</dbReference>
<dbReference type="RefSeq" id="WP_087553857.1">
    <property type="nucleotide sequence ID" value="NZ_CP033133.1"/>
</dbReference>
<reference evidence="6 7" key="1">
    <citation type="submission" date="2018-10" db="EMBL/GenBank/DDBJ databases">
        <title>The complete genome of Acinetobacter wuhouensis strain WCHAW010062.</title>
        <authorList>
            <person name="Hu Y."/>
            <person name="Long H."/>
            <person name="Feng Y."/>
            <person name="Zong Z."/>
        </authorList>
    </citation>
    <scope>NUCLEOTIDE SEQUENCE [LARGE SCALE GENOMIC DNA]</scope>
    <source>
        <strain evidence="6 7">WCHAW010062</strain>
    </source>
</reference>
<dbReference type="AlphaFoldDB" id="A0A3G2SYI7"/>
<dbReference type="Proteomes" id="UP000279962">
    <property type="component" value="Chromosome"/>
</dbReference>
<evidence type="ECO:0000313" key="6">
    <source>
        <dbReference type="EMBL" id="AYO52767.1"/>
    </source>
</evidence>
<sequence length="193" mass="21411">MRKKEFQPDEIVQAAMQVFWERGYEATSIQDLVEGTGLSRSSLYNTFESKHHLYRDALKCYSSVTAANIAILSGQGQARDLIEQVLMNILHDELNPNPSRGCFAAKASLEISAQDPQIASVLQQNFQSLCQAFAQLISRAQGTGEISNQQDPEALALFFVNTMQGMRVLAKGTALAERQHHLQSVIQMALNLL</sequence>
<dbReference type="Pfam" id="PF16925">
    <property type="entry name" value="TetR_C_13"/>
    <property type="match status" value="1"/>
</dbReference>
<evidence type="ECO:0000256" key="1">
    <source>
        <dbReference type="ARBA" id="ARBA00023015"/>
    </source>
</evidence>
<accession>A0A3G2SYI7</accession>
<evidence type="ECO:0000313" key="7">
    <source>
        <dbReference type="Proteomes" id="UP000279962"/>
    </source>
</evidence>
<dbReference type="GO" id="GO:0003677">
    <property type="term" value="F:DNA binding"/>
    <property type="evidence" value="ECO:0007669"/>
    <property type="project" value="UniProtKB-UniRule"/>
</dbReference>
<protein>
    <submittedName>
        <fullName evidence="6">TetR/AcrR family transcriptional regulator</fullName>
    </submittedName>
</protein>
<feature type="domain" description="HTH tetR-type" evidence="5">
    <location>
        <begin position="5"/>
        <end position="65"/>
    </location>
</feature>
<organism evidence="6 7">
    <name type="scientific">Acinetobacter wuhouensis</name>
    <dbReference type="NCBI Taxonomy" id="1879050"/>
    <lineage>
        <taxon>Bacteria</taxon>
        <taxon>Pseudomonadati</taxon>
        <taxon>Pseudomonadota</taxon>
        <taxon>Gammaproteobacteria</taxon>
        <taxon>Moraxellales</taxon>
        <taxon>Moraxellaceae</taxon>
        <taxon>Acinetobacter</taxon>
    </lineage>
</organism>
<evidence type="ECO:0000256" key="4">
    <source>
        <dbReference type="PROSITE-ProRule" id="PRU00335"/>
    </source>
</evidence>
<dbReference type="SUPFAM" id="SSF48498">
    <property type="entry name" value="Tetracyclin repressor-like, C-terminal domain"/>
    <property type="match status" value="1"/>
</dbReference>
<dbReference type="PANTHER" id="PTHR47506">
    <property type="entry name" value="TRANSCRIPTIONAL REGULATORY PROTEIN"/>
    <property type="match status" value="1"/>
</dbReference>
<keyword evidence="1" id="KW-0805">Transcription regulation</keyword>
<proteinExistence type="predicted"/>
<keyword evidence="3" id="KW-0804">Transcription</keyword>
<feature type="DNA-binding region" description="H-T-H motif" evidence="4">
    <location>
        <begin position="28"/>
        <end position="47"/>
    </location>
</feature>
<dbReference type="Gene3D" id="1.10.10.60">
    <property type="entry name" value="Homeodomain-like"/>
    <property type="match status" value="1"/>
</dbReference>
<dbReference type="PRINTS" id="PR00455">
    <property type="entry name" value="HTHTETR"/>
</dbReference>
<name>A0A3G2SYI7_9GAMM</name>
<dbReference type="SUPFAM" id="SSF46689">
    <property type="entry name" value="Homeodomain-like"/>
    <property type="match status" value="1"/>
</dbReference>
<dbReference type="EMBL" id="CP033133">
    <property type="protein sequence ID" value="AYO52767.1"/>
    <property type="molecule type" value="Genomic_DNA"/>
</dbReference>
<dbReference type="Pfam" id="PF00440">
    <property type="entry name" value="TetR_N"/>
    <property type="match status" value="1"/>
</dbReference>
<dbReference type="InterPro" id="IPR011075">
    <property type="entry name" value="TetR_C"/>
</dbReference>
<dbReference type="InterPro" id="IPR001647">
    <property type="entry name" value="HTH_TetR"/>
</dbReference>
<dbReference type="PANTHER" id="PTHR47506:SF10">
    <property type="entry name" value="TRANSCRIPTIONAL REGULATORY PROTEIN"/>
    <property type="match status" value="1"/>
</dbReference>
<gene>
    <name evidence="6" type="ORF">CDG68_03280</name>
</gene>
<dbReference type="Gene3D" id="1.10.357.10">
    <property type="entry name" value="Tetracycline Repressor, domain 2"/>
    <property type="match status" value="1"/>
</dbReference>
<dbReference type="PROSITE" id="PS50977">
    <property type="entry name" value="HTH_TETR_2"/>
    <property type="match status" value="1"/>
</dbReference>
<evidence type="ECO:0000259" key="5">
    <source>
        <dbReference type="PROSITE" id="PS50977"/>
    </source>
</evidence>
<keyword evidence="2 4" id="KW-0238">DNA-binding</keyword>
<dbReference type="InterPro" id="IPR009057">
    <property type="entry name" value="Homeodomain-like_sf"/>
</dbReference>
<evidence type="ECO:0000256" key="3">
    <source>
        <dbReference type="ARBA" id="ARBA00023163"/>
    </source>
</evidence>